<gene>
    <name evidence="1" type="ORF">RclHR1_02360026</name>
</gene>
<dbReference type="SUPFAM" id="SSF53098">
    <property type="entry name" value="Ribonuclease H-like"/>
    <property type="match status" value="1"/>
</dbReference>
<dbReference type="GO" id="GO:0006261">
    <property type="term" value="P:DNA-templated DNA replication"/>
    <property type="evidence" value="ECO:0007669"/>
    <property type="project" value="TreeGrafter"/>
</dbReference>
<dbReference type="PANTHER" id="PTHR10322:SF23">
    <property type="entry name" value="DNA POLYMERASE DELTA CATALYTIC SUBUNIT"/>
    <property type="match status" value="1"/>
</dbReference>
<reference evidence="1 2" key="1">
    <citation type="submission" date="2017-11" db="EMBL/GenBank/DDBJ databases">
        <title>The genome of Rhizophagus clarus HR1 reveals common genetic basis of auxotrophy among arbuscular mycorrhizal fungi.</title>
        <authorList>
            <person name="Kobayashi Y."/>
        </authorList>
    </citation>
    <scope>NUCLEOTIDE SEQUENCE [LARGE SCALE GENOMIC DNA]</scope>
    <source>
        <strain evidence="1 2">HR1</strain>
    </source>
</reference>
<comment type="caution">
    <text evidence="1">The sequence shown here is derived from an EMBL/GenBank/DDBJ whole genome shotgun (WGS) entry which is preliminary data.</text>
</comment>
<dbReference type="InterPro" id="IPR012337">
    <property type="entry name" value="RNaseH-like_sf"/>
</dbReference>
<dbReference type="GO" id="GO:0003676">
    <property type="term" value="F:nucleic acid binding"/>
    <property type="evidence" value="ECO:0007669"/>
    <property type="project" value="InterPro"/>
</dbReference>
<dbReference type="AlphaFoldDB" id="A0A2Z6RQZ0"/>
<sequence length="448" mass="52270">MQMTGDFKSSEEIQKWNYYGKIGVNSKNTFQKKKGVTDNEKEEEFRVQPIKVKIYPEEDFISIFLKISGCVPIDVRVCFKKLYPHAEVDKKSLLVFYLKKCGLGGMHEVAYYCVIDALHCQKLMVKKNVINDYREVVSIAYVSLFDSHYCANGMRVRNLLGAYAFKHDILFNIKITKNIKKGKYPNAYVFSSKKGIERRRPVTGLDFASLYPTWTVRHDNQFEKKGLYPVMLEDLYNKRVELKVQFASLGKKKERLGKIISLAKERESFEAGGTTLARKYNLNLVVEFVSEKGFGIKYGDTDSLYLTCPDKYYKKCDRVFNEGKLSKEEYWAEMVNITMGVMKKLRDQVNAYLRIKNGISYLKMVYKEVLFPVCFTGKKKYFGVPHKGIVNFRLDDLFRKEIDTVKQGQSQLFKFIGKKIMWEAMDINNMHLIHKIVEDTLREAKHKQ</sequence>
<dbReference type="GO" id="GO:0000166">
    <property type="term" value="F:nucleotide binding"/>
    <property type="evidence" value="ECO:0007669"/>
    <property type="project" value="InterPro"/>
</dbReference>
<dbReference type="PROSITE" id="PS00116">
    <property type="entry name" value="DNA_POLYMERASE_B"/>
    <property type="match status" value="1"/>
</dbReference>
<dbReference type="Proteomes" id="UP000247702">
    <property type="component" value="Unassembled WGS sequence"/>
</dbReference>
<name>A0A2Z6RQZ0_9GLOM</name>
<dbReference type="GO" id="GO:0003887">
    <property type="term" value="F:DNA-directed DNA polymerase activity"/>
    <property type="evidence" value="ECO:0007669"/>
    <property type="project" value="TreeGrafter"/>
</dbReference>
<evidence type="ECO:0000313" key="1">
    <source>
        <dbReference type="EMBL" id="GBB94468.1"/>
    </source>
</evidence>
<dbReference type="InterPro" id="IPR050240">
    <property type="entry name" value="DNA_pol_type-B"/>
</dbReference>
<protein>
    <submittedName>
        <fullName evidence="1">Uncharacterized protein</fullName>
    </submittedName>
</protein>
<dbReference type="Gene3D" id="3.90.1600.10">
    <property type="entry name" value="Palm domain of DNA polymerase"/>
    <property type="match status" value="1"/>
</dbReference>
<dbReference type="SUPFAM" id="SSF56672">
    <property type="entry name" value="DNA/RNA polymerases"/>
    <property type="match status" value="1"/>
</dbReference>
<organism evidence="1 2">
    <name type="scientific">Rhizophagus clarus</name>
    <dbReference type="NCBI Taxonomy" id="94130"/>
    <lineage>
        <taxon>Eukaryota</taxon>
        <taxon>Fungi</taxon>
        <taxon>Fungi incertae sedis</taxon>
        <taxon>Mucoromycota</taxon>
        <taxon>Glomeromycotina</taxon>
        <taxon>Glomeromycetes</taxon>
        <taxon>Glomerales</taxon>
        <taxon>Glomeraceae</taxon>
        <taxon>Rhizophagus</taxon>
    </lineage>
</organism>
<dbReference type="PANTHER" id="PTHR10322">
    <property type="entry name" value="DNA POLYMERASE CATALYTIC SUBUNIT"/>
    <property type="match status" value="1"/>
</dbReference>
<dbReference type="InterPro" id="IPR023211">
    <property type="entry name" value="DNA_pol_palm_dom_sf"/>
</dbReference>
<dbReference type="InterPro" id="IPR036397">
    <property type="entry name" value="RNaseH_sf"/>
</dbReference>
<dbReference type="EMBL" id="BEXD01001513">
    <property type="protein sequence ID" value="GBB94468.1"/>
    <property type="molecule type" value="Genomic_DNA"/>
</dbReference>
<evidence type="ECO:0000313" key="2">
    <source>
        <dbReference type="Proteomes" id="UP000247702"/>
    </source>
</evidence>
<dbReference type="InterPro" id="IPR043502">
    <property type="entry name" value="DNA/RNA_pol_sf"/>
</dbReference>
<dbReference type="STRING" id="94130.A0A2Z6RQZ0"/>
<keyword evidence="2" id="KW-1185">Reference proteome</keyword>
<accession>A0A2Z6RQZ0</accession>
<dbReference type="Gene3D" id="3.30.420.10">
    <property type="entry name" value="Ribonuclease H-like superfamily/Ribonuclease H"/>
    <property type="match status" value="1"/>
</dbReference>
<proteinExistence type="predicted"/>
<dbReference type="InterPro" id="IPR017964">
    <property type="entry name" value="DNA-dir_DNA_pol_B_CS"/>
</dbReference>